<gene>
    <name evidence="2" type="ORF">AX774_g7028</name>
</gene>
<feature type="region of interest" description="Disordered" evidence="1">
    <location>
        <begin position="63"/>
        <end position="86"/>
    </location>
</feature>
<feature type="compositionally biased region" description="Polar residues" evidence="1">
    <location>
        <begin position="68"/>
        <end position="78"/>
    </location>
</feature>
<dbReference type="Proteomes" id="UP000188320">
    <property type="component" value="Unassembled WGS sequence"/>
</dbReference>
<reference evidence="3" key="1">
    <citation type="submission" date="2017-01" db="EMBL/GenBank/DDBJ databases">
        <authorList>
            <person name="Wang Y."/>
            <person name="White M."/>
            <person name="Kvist S."/>
            <person name="Moncalvo J.-M."/>
        </authorList>
    </citation>
    <scope>NUCLEOTIDE SEQUENCE [LARGE SCALE GENOMIC DNA]</scope>
    <source>
        <strain evidence="3">COL-18-3</strain>
    </source>
</reference>
<accession>A0A1R1PF73</accession>
<evidence type="ECO:0000256" key="1">
    <source>
        <dbReference type="SAM" id="MobiDB-lite"/>
    </source>
</evidence>
<keyword evidence="3" id="KW-1185">Reference proteome</keyword>
<dbReference type="EMBL" id="LSSK01001511">
    <property type="protein sequence ID" value="OMH79553.1"/>
    <property type="molecule type" value="Genomic_DNA"/>
</dbReference>
<organism evidence="2 3">
    <name type="scientific">Zancudomyces culisetae</name>
    <name type="common">Gut fungus</name>
    <name type="synonym">Smittium culisetae</name>
    <dbReference type="NCBI Taxonomy" id="1213189"/>
    <lineage>
        <taxon>Eukaryota</taxon>
        <taxon>Fungi</taxon>
        <taxon>Fungi incertae sedis</taxon>
        <taxon>Zoopagomycota</taxon>
        <taxon>Kickxellomycotina</taxon>
        <taxon>Harpellomycetes</taxon>
        <taxon>Harpellales</taxon>
        <taxon>Legeriomycetaceae</taxon>
        <taxon>Zancudomyces</taxon>
    </lineage>
</organism>
<evidence type="ECO:0000313" key="2">
    <source>
        <dbReference type="EMBL" id="OMH79553.1"/>
    </source>
</evidence>
<protein>
    <submittedName>
        <fullName evidence="2">Uncharacterized protein</fullName>
    </submittedName>
</protein>
<dbReference type="AlphaFoldDB" id="A0A1R1PF73"/>
<sequence length="167" mass="18872">MHSDYREGTFSPTSTRNSLLSDSIVIEPLSSALDRSLFMGVDSISVRNSSHFRLCGEENIINRDRGNTDTTQRNSHSGKPNEEEETRLKKVSKLCYEECKSINGVNIHLARIRVEHLKGVCERRKKLLDELRAKVKDLLSDSPSILEKENIPGGIVPKSKYGNFKMP</sequence>
<comment type="caution">
    <text evidence="2">The sequence shown here is derived from an EMBL/GenBank/DDBJ whole genome shotgun (WGS) entry which is preliminary data.</text>
</comment>
<evidence type="ECO:0000313" key="3">
    <source>
        <dbReference type="Proteomes" id="UP000188320"/>
    </source>
</evidence>
<name>A0A1R1PF73_ZANCU</name>
<proteinExistence type="predicted"/>